<proteinExistence type="predicted"/>
<protein>
    <submittedName>
        <fullName evidence="1">Uncharacterized protein</fullName>
    </submittedName>
</protein>
<name>A0A0A9AP45_ARUDO</name>
<reference evidence="1" key="2">
    <citation type="journal article" date="2015" name="Data Brief">
        <title>Shoot transcriptome of the giant reed, Arundo donax.</title>
        <authorList>
            <person name="Barrero R.A."/>
            <person name="Guerrero F.D."/>
            <person name="Moolhuijzen P."/>
            <person name="Goolsby J.A."/>
            <person name="Tidwell J."/>
            <person name="Bellgard S.E."/>
            <person name="Bellgard M.I."/>
        </authorList>
    </citation>
    <scope>NUCLEOTIDE SEQUENCE</scope>
    <source>
        <tissue evidence="1">Shoot tissue taken approximately 20 cm above the soil surface</tissue>
    </source>
</reference>
<organism evidence="1">
    <name type="scientific">Arundo donax</name>
    <name type="common">Giant reed</name>
    <name type="synonym">Donax arundinaceus</name>
    <dbReference type="NCBI Taxonomy" id="35708"/>
    <lineage>
        <taxon>Eukaryota</taxon>
        <taxon>Viridiplantae</taxon>
        <taxon>Streptophyta</taxon>
        <taxon>Embryophyta</taxon>
        <taxon>Tracheophyta</taxon>
        <taxon>Spermatophyta</taxon>
        <taxon>Magnoliopsida</taxon>
        <taxon>Liliopsida</taxon>
        <taxon>Poales</taxon>
        <taxon>Poaceae</taxon>
        <taxon>PACMAD clade</taxon>
        <taxon>Arundinoideae</taxon>
        <taxon>Arundineae</taxon>
        <taxon>Arundo</taxon>
    </lineage>
</organism>
<accession>A0A0A9AP45</accession>
<evidence type="ECO:0000313" key="1">
    <source>
        <dbReference type="EMBL" id="JAD53499.1"/>
    </source>
</evidence>
<dbReference type="EMBL" id="GBRH01244396">
    <property type="protein sequence ID" value="JAD53499.1"/>
    <property type="molecule type" value="Transcribed_RNA"/>
</dbReference>
<dbReference type="AlphaFoldDB" id="A0A0A9AP45"/>
<reference evidence="1" key="1">
    <citation type="submission" date="2014-09" db="EMBL/GenBank/DDBJ databases">
        <authorList>
            <person name="Magalhaes I.L.F."/>
            <person name="Oliveira U."/>
            <person name="Santos F.R."/>
            <person name="Vidigal T.H.D.A."/>
            <person name="Brescovit A.D."/>
            <person name="Santos A.J."/>
        </authorList>
    </citation>
    <scope>NUCLEOTIDE SEQUENCE</scope>
    <source>
        <tissue evidence="1">Shoot tissue taken approximately 20 cm above the soil surface</tissue>
    </source>
</reference>
<sequence>MLYISNGCLFVHLIGLQPCTNLSALPFVVHLGFHEFLSR</sequence>